<proteinExistence type="predicted"/>
<dbReference type="PANTHER" id="PTHR30348:SF9">
    <property type="entry name" value="UPF0759 PROTEIN YECE"/>
    <property type="match status" value="1"/>
</dbReference>
<organism evidence="2 3">
    <name type="scientific">Aquipseudomonas guryensis</name>
    <dbReference type="NCBI Taxonomy" id="2759165"/>
    <lineage>
        <taxon>Bacteria</taxon>
        <taxon>Pseudomonadati</taxon>
        <taxon>Pseudomonadota</taxon>
        <taxon>Gammaproteobacteria</taxon>
        <taxon>Pseudomonadales</taxon>
        <taxon>Pseudomonadaceae</taxon>
        <taxon>Aquipseudomonas</taxon>
    </lineage>
</organism>
<name>A0A7W4DCC2_9GAMM</name>
<evidence type="ECO:0000313" key="2">
    <source>
        <dbReference type="EMBL" id="MBB1520019.1"/>
    </source>
</evidence>
<evidence type="ECO:0000256" key="1">
    <source>
        <dbReference type="SAM" id="MobiDB-lite"/>
    </source>
</evidence>
<dbReference type="InterPro" id="IPR002763">
    <property type="entry name" value="DUF72"/>
</dbReference>
<evidence type="ECO:0000313" key="3">
    <source>
        <dbReference type="Proteomes" id="UP000581189"/>
    </source>
</evidence>
<dbReference type="EMBL" id="JACJFN010000003">
    <property type="protein sequence ID" value="MBB1520019.1"/>
    <property type="molecule type" value="Genomic_DNA"/>
</dbReference>
<keyword evidence="3" id="KW-1185">Reference proteome</keyword>
<comment type="caution">
    <text evidence="2">The sequence shown here is derived from an EMBL/GenBank/DDBJ whole genome shotgun (WGS) entry which is preliminary data.</text>
</comment>
<dbReference type="AlphaFoldDB" id="A0A7W4DCC2"/>
<gene>
    <name evidence="2" type="ORF">H3H45_12275</name>
</gene>
<dbReference type="Proteomes" id="UP000581189">
    <property type="component" value="Unassembled WGS sequence"/>
</dbReference>
<accession>A0A7W4DCC2</accession>
<reference evidence="2 3" key="1">
    <citation type="submission" date="2020-08" db="EMBL/GenBank/DDBJ databases">
        <authorList>
            <person name="Kim C.M."/>
        </authorList>
    </citation>
    <scope>NUCLEOTIDE SEQUENCE [LARGE SCALE GENOMIC DNA]</scope>
    <source>
        <strain evidence="2 3">SR9</strain>
    </source>
</reference>
<feature type="region of interest" description="Disordered" evidence="1">
    <location>
        <begin position="1"/>
        <end position="20"/>
    </location>
</feature>
<dbReference type="Pfam" id="PF01904">
    <property type="entry name" value="DUF72"/>
    <property type="match status" value="1"/>
</dbReference>
<dbReference type="SUPFAM" id="SSF117396">
    <property type="entry name" value="TM1631-like"/>
    <property type="match status" value="1"/>
</dbReference>
<dbReference type="PANTHER" id="PTHR30348">
    <property type="entry name" value="UNCHARACTERIZED PROTEIN YECE"/>
    <property type="match status" value="1"/>
</dbReference>
<sequence>MAAQPASPARATRRKSSASTCTPDRVLPYFLGCPSWSEPAWRDSLYPDNARSADFLPLYARLFNAVEGNTTFYARPSAQTVARWAKLMPAGFRFCAKLPRDISHTTDLREQLAAAQDFLNLLAPLGERCSPLWLQLPASFGPARLGELQYFVAELGGSLAVEVRHPAFFAKGEEERALNRLLRDLQVERICLDSRALFSCQSSDPAVLHAQSKKPRLPPRPAAFTAHPQLRFIGHPELAANDVFMAPWLDKVASWIEQGLKPYVFLHTPDNLRAPHLALRFHQLLSERLPGLPALAFPASVAEVEQLGLLY</sequence>
<protein>
    <submittedName>
        <fullName evidence="2">DUF72 domain-containing protein</fullName>
    </submittedName>
</protein>
<dbReference type="Gene3D" id="3.20.20.410">
    <property type="entry name" value="Protein of unknown function UPF0759"/>
    <property type="match status" value="1"/>
</dbReference>
<dbReference type="InterPro" id="IPR036520">
    <property type="entry name" value="UPF0759_sf"/>
</dbReference>